<evidence type="ECO:0000256" key="5">
    <source>
        <dbReference type="RuleBase" id="RU362125"/>
    </source>
</evidence>
<dbReference type="Gene3D" id="2.40.110.10">
    <property type="entry name" value="Butyryl-CoA Dehydrogenase, subunit A, domain 2"/>
    <property type="match status" value="1"/>
</dbReference>
<dbReference type="OrthoDB" id="354at2759"/>
<evidence type="ECO:0000313" key="8">
    <source>
        <dbReference type="EMBL" id="KAG8236345.1"/>
    </source>
</evidence>
<evidence type="ECO:0000259" key="6">
    <source>
        <dbReference type="Pfam" id="PF00441"/>
    </source>
</evidence>
<dbReference type="GO" id="GO:0050660">
    <property type="term" value="F:flavin adenine dinucleotide binding"/>
    <property type="evidence" value="ECO:0007669"/>
    <property type="project" value="InterPro"/>
</dbReference>
<name>A0A8K0P566_LADFU</name>
<accession>A0A8K0P566</accession>
<evidence type="ECO:0000313" key="9">
    <source>
        <dbReference type="Proteomes" id="UP000792457"/>
    </source>
</evidence>
<proteinExistence type="inferred from homology"/>
<keyword evidence="5" id="KW-0560">Oxidoreductase</keyword>
<dbReference type="Proteomes" id="UP000792457">
    <property type="component" value="Unassembled WGS sequence"/>
</dbReference>
<reference evidence="8" key="2">
    <citation type="submission" date="2017-10" db="EMBL/GenBank/DDBJ databases">
        <title>Ladona fulva Genome sequencing and assembly.</title>
        <authorList>
            <person name="Murali S."/>
            <person name="Richards S."/>
            <person name="Bandaranaike D."/>
            <person name="Bellair M."/>
            <person name="Blankenburg K."/>
            <person name="Chao H."/>
            <person name="Dinh H."/>
            <person name="Doddapaneni H."/>
            <person name="Dugan-Rocha S."/>
            <person name="Elkadiri S."/>
            <person name="Gnanaolivu R."/>
            <person name="Hernandez B."/>
            <person name="Skinner E."/>
            <person name="Javaid M."/>
            <person name="Lee S."/>
            <person name="Li M."/>
            <person name="Ming W."/>
            <person name="Munidasa M."/>
            <person name="Muniz J."/>
            <person name="Nguyen L."/>
            <person name="Hughes D."/>
            <person name="Osuji N."/>
            <person name="Pu L.-L."/>
            <person name="Puazo M."/>
            <person name="Qu C."/>
            <person name="Quiroz J."/>
            <person name="Raj R."/>
            <person name="Weissenberger G."/>
            <person name="Xin Y."/>
            <person name="Zou X."/>
            <person name="Han Y."/>
            <person name="Worley K."/>
            <person name="Muzny D."/>
            <person name="Gibbs R."/>
        </authorList>
    </citation>
    <scope>NUCLEOTIDE SEQUENCE</scope>
    <source>
        <strain evidence="8">Sampled in the wild</strain>
    </source>
</reference>
<comment type="caution">
    <text evidence="8">The sequence shown here is derived from an EMBL/GenBank/DDBJ whole genome shotgun (WGS) entry which is preliminary data.</text>
</comment>
<evidence type="ECO:0008006" key="10">
    <source>
        <dbReference type="Google" id="ProtNLM"/>
    </source>
</evidence>
<dbReference type="InterPro" id="IPR006091">
    <property type="entry name" value="Acyl-CoA_Oxase/DH_mid-dom"/>
</dbReference>
<dbReference type="InterPro" id="IPR037069">
    <property type="entry name" value="AcylCoA_DH/ox_N_sf"/>
</dbReference>
<dbReference type="AlphaFoldDB" id="A0A8K0P566"/>
<keyword evidence="9" id="KW-1185">Reference proteome</keyword>
<evidence type="ECO:0000256" key="2">
    <source>
        <dbReference type="ARBA" id="ARBA00009347"/>
    </source>
</evidence>
<dbReference type="FunFam" id="2.40.110.10:FF:000006">
    <property type="entry name" value="very long-chain specific acyl-CoA dehydrogenase, mitochondrial"/>
    <property type="match status" value="1"/>
</dbReference>
<evidence type="ECO:0000259" key="7">
    <source>
        <dbReference type="Pfam" id="PF02770"/>
    </source>
</evidence>
<dbReference type="PANTHER" id="PTHR43884">
    <property type="entry name" value="ACYL-COA DEHYDROGENASE"/>
    <property type="match status" value="1"/>
</dbReference>
<gene>
    <name evidence="8" type="ORF">J437_LFUL010479</name>
</gene>
<organism evidence="8 9">
    <name type="scientific">Ladona fulva</name>
    <name type="common">Scarce chaser dragonfly</name>
    <name type="synonym">Libellula fulva</name>
    <dbReference type="NCBI Taxonomy" id="123851"/>
    <lineage>
        <taxon>Eukaryota</taxon>
        <taxon>Metazoa</taxon>
        <taxon>Ecdysozoa</taxon>
        <taxon>Arthropoda</taxon>
        <taxon>Hexapoda</taxon>
        <taxon>Insecta</taxon>
        <taxon>Pterygota</taxon>
        <taxon>Palaeoptera</taxon>
        <taxon>Odonata</taxon>
        <taxon>Epiprocta</taxon>
        <taxon>Anisoptera</taxon>
        <taxon>Libelluloidea</taxon>
        <taxon>Libellulidae</taxon>
        <taxon>Ladona</taxon>
    </lineage>
</organism>
<feature type="non-terminal residue" evidence="8">
    <location>
        <position position="233"/>
    </location>
</feature>
<comment type="cofactor">
    <cofactor evidence="1 5">
        <name>FAD</name>
        <dbReference type="ChEBI" id="CHEBI:57692"/>
    </cofactor>
</comment>
<evidence type="ECO:0000256" key="1">
    <source>
        <dbReference type="ARBA" id="ARBA00001974"/>
    </source>
</evidence>
<dbReference type="GO" id="GO:0003995">
    <property type="term" value="F:acyl-CoA dehydrogenase activity"/>
    <property type="evidence" value="ECO:0007669"/>
    <property type="project" value="InterPro"/>
</dbReference>
<evidence type="ECO:0000256" key="4">
    <source>
        <dbReference type="ARBA" id="ARBA00022827"/>
    </source>
</evidence>
<evidence type="ECO:0000256" key="3">
    <source>
        <dbReference type="ARBA" id="ARBA00022630"/>
    </source>
</evidence>
<sequence length="233" mass="25050">MEKGICREGILIAGNKAQKEKYLPRLATGEWVAAFCLTESGSGSDAASIKSKATLSADGKTWHLNGSKIWISNGGIANLFTVFAKAEVTDIAGNKTDKVTAFLVERDFGGVTNGKPEDKLGIRGSNTVEVNFDNTPIPSENILGEVGDGFKIAMNVLNSGRFSVLKKLMNMTAEHAISRKQFGSPLKDFGLIQEKFAKIACLIYAMESTAYLTAGMMDLYEDPDIAVEAAIVK</sequence>
<keyword evidence="4 5" id="KW-0274">FAD</keyword>
<protein>
    <recommendedName>
        <fullName evidence="10">Acyl-CoA dehydrogenase</fullName>
    </recommendedName>
</protein>
<keyword evidence="3 5" id="KW-0285">Flavoprotein</keyword>
<dbReference type="SUPFAM" id="SSF47203">
    <property type="entry name" value="Acyl-CoA dehydrogenase C-terminal domain-like"/>
    <property type="match status" value="1"/>
</dbReference>
<dbReference type="InterPro" id="IPR009100">
    <property type="entry name" value="AcylCoA_DH/oxidase_NM_dom_sf"/>
</dbReference>
<dbReference type="PANTHER" id="PTHR43884:SF9">
    <property type="entry name" value="COMPLEX I ASSEMBLY FACTOR ACAD9, MITOCHONDRIAL"/>
    <property type="match status" value="1"/>
</dbReference>
<dbReference type="EMBL" id="KZ309015">
    <property type="protein sequence ID" value="KAG8236345.1"/>
    <property type="molecule type" value="Genomic_DNA"/>
</dbReference>
<feature type="domain" description="Acyl-CoA oxidase/dehydrogenase middle" evidence="7">
    <location>
        <begin position="34"/>
        <end position="134"/>
    </location>
</feature>
<dbReference type="SUPFAM" id="SSF56645">
    <property type="entry name" value="Acyl-CoA dehydrogenase NM domain-like"/>
    <property type="match status" value="1"/>
</dbReference>
<dbReference type="Pfam" id="PF00441">
    <property type="entry name" value="Acyl-CoA_dh_1"/>
    <property type="match status" value="1"/>
</dbReference>
<dbReference type="InterPro" id="IPR009075">
    <property type="entry name" value="AcylCo_DH/oxidase_C"/>
</dbReference>
<dbReference type="InterPro" id="IPR046373">
    <property type="entry name" value="Acyl-CoA_Oxase/DH_mid-dom_sf"/>
</dbReference>
<reference evidence="8" key="1">
    <citation type="submission" date="2013-04" db="EMBL/GenBank/DDBJ databases">
        <authorList>
            <person name="Qu J."/>
            <person name="Murali S.C."/>
            <person name="Bandaranaike D."/>
            <person name="Bellair M."/>
            <person name="Blankenburg K."/>
            <person name="Chao H."/>
            <person name="Dinh H."/>
            <person name="Doddapaneni H."/>
            <person name="Downs B."/>
            <person name="Dugan-Rocha S."/>
            <person name="Elkadiri S."/>
            <person name="Gnanaolivu R.D."/>
            <person name="Hernandez B."/>
            <person name="Javaid M."/>
            <person name="Jayaseelan J.C."/>
            <person name="Lee S."/>
            <person name="Li M."/>
            <person name="Ming W."/>
            <person name="Munidasa M."/>
            <person name="Muniz J."/>
            <person name="Nguyen L."/>
            <person name="Ongeri F."/>
            <person name="Osuji N."/>
            <person name="Pu L.-L."/>
            <person name="Puazo M."/>
            <person name="Qu C."/>
            <person name="Quiroz J."/>
            <person name="Raj R."/>
            <person name="Weissenberger G."/>
            <person name="Xin Y."/>
            <person name="Zou X."/>
            <person name="Han Y."/>
            <person name="Richards S."/>
            <person name="Worley K."/>
            <person name="Muzny D."/>
            <person name="Gibbs R."/>
        </authorList>
    </citation>
    <scope>NUCLEOTIDE SEQUENCE</scope>
    <source>
        <strain evidence="8">Sampled in the wild</strain>
    </source>
</reference>
<feature type="domain" description="Acyl-CoA dehydrogenase/oxidase C-terminal" evidence="6">
    <location>
        <begin position="147"/>
        <end position="232"/>
    </location>
</feature>
<dbReference type="Pfam" id="PF02770">
    <property type="entry name" value="Acyl-CoA_dh_M"/>
    <property type="match status" value="1"/>
</dbReference>
<dbReference type="InterPro" id="IPR036250">
    <property type="entry name" value="AcylCo_DH-like_C"/>
</dbReference>
<dbReference type="Gene3D" id="1.20.140.10">
    <property type="entry name" value="Butyryl-CoA Dehydrogenase, subunit A, domain 3"/>
    <property type="match status" value="1"/>
</dbReference>
<comment type="similarity">
    <text evidence="2 5">Belongs to the acyl-CoA dehydrogenase family.</text>
</comment>
<dbReference type="Gene3D" id="1.10.540.10">
    <property type="entry name" value="Acyl-CoA dehydrogenase/oxidase, N-terminal domain"/>
    <property type="match status" value="1"/>
</dbReference>
<dbReference type="PROSITE" id="PS00072">
    <property type="entry name" value="ACYL_COA_DH_1"/>
    <property type="match status" value="1"/>
</dbReference>
<dbReference type="InterPro" id="IPR006089">
    <property type="entry name" value="Acyl-CoA_DH_CS"/>
</dbReference>